<sequence length="147" mass="15029">MRLKSLVFAAVAGCLGLSVAVAQEEPQALRQSQMKAVGGAIGALGGIAKGQKPYEAAAVTAALTTISTTMKAFPNQFPEGSQTGSESEAAPAIWQNKTDFEAKAQKLAAEADSLLAAVPVDAAGVGAAMRTLGGTCSDCHQTYRMKK</sequence>
<dbReference type="EMBL" id="FXAF01000006">
    <property type="protein sequence ID" value="SMF48234.1"/>
    <property type="molecule type" value="Genomic_DNA"/>
</dbReference>
<name>A0A1X7FA46_9HYPH</name>
<dbReference type="Gene3D" id="1.20.120.10">
    <property type="entry name" value="Cytochrome c/b562"/>
    <property type="match status" value="1"/>
</dbReference>
<protein>
    <submittedName>
        <fullName evidence="9">Cytochrome c556</fullName>
    </submittedName>
</protein>
<dbReference type="Proteomes" id="UP000192903">
    <property type="component" value="Unassembled WGS sequence"/>
</dbReference>
<evidence type="ECO:0000256" key="6">
    <source>
        <dbReference type="PIRSR" id="PIRSR000027-1"/>
    </source>
</evidence>
<feature type="signal peptide" evidence="8">
    <location>
        <begin position="1"/>
        <end position="22"/>
    </location>
</feature>
<feature type="binding site" description="covalent" evidence="7">
    <location>
        <position position="136"/>
    </location>
    <ligand>
        <name>heme c</name>
        <dbReference type="ChEBI" id="CHEBI:61717"/>
    </ligand>
</feature>
<dbReference type="SUPFAM" id="SSF47175">
    <property type="entry name" value="Cytochromes"/>
    <property type="match status" value="1"/>
</dbReference>
<dbReference type="PROSITE" id="PS51009">
    <property type="entry name" value="CYTCII"/>
    <property type="match status" value="1"/>
</dbReference>
<keyword evidence="2 7" id="KW-0349">Heme</keyword>
<evidence type="ECO:0000256" key="4">
    <source>
        <dbReference type="ARBA" id="ARBA00022982"/>
    </source>
</evidence>
<feature type="binding site" description="axial binding residue" evidence="6">
    <location>
        <position position="140"/>
    </location>
    <ligand>
        <name>heme c</name>
        <dbReference type="ChEBI" id="CHEBI:61717"/>
    </ligand>
    <ligandPart>
        <name>Fe</name>
        <dbReference type="ChEBI" id="CHEBI:18248"/>
    </ligandPart>
</feature>
<dbReference type="OrthoDB" id="9811729at2"/>
<keyword evidence="4" id="KW-0249">Electron transport</keyword>
<evidence type="ECO:0000256" key="5">
    <source>
        <dbReference type="ARBA" id="ARBA00023004"/>
    </source>
</evidence>
<feature type="chain" id="PRO_5012146203" evidence="8">
    <location>
        <begin position="23"/>
        <end position="147"/>
    </location>
</feature>
<feature type="binding site" description="covalent" evidence="7">
    <location>
        <position position="139"/>
    </location>
    <ligand>
        <name>heme c</name>
        <dbReference type="ChEBI" id="CHEBI:61717"/>
    </ligand>
</feature>
<dbReference type="PIRSF" id="PIRSF000027">
    <property type="entry name" value="Cytc_c_prime"/>
    <property type="match status" value="1"/>
</dbReference>
<dbReference type="AlphaFoldDB" id="A0A1X7FA46"/>
<keyword evidence="8" id="KW-0732">Signal</keyword>
<gene>
    <name evidence="9" type="ORF">SAMN02982989_2523</name>
</gene>
<dbReference type="InterPro" id="IPR015984">
    <property type="entry name" value="Cyt_c_prime_subgr"/>
</dbReference>
<keyword evidence="3 6" id="KW-0479">Metal-binding</keyword>
<dbReference type="InterPro" id="IPR002321">
    <property type="entry name" value="Cyt_c_II"/>
</dbReference>
<dbReference type="GO" id="GO:0020037">
    <property type="term" value="F:heme binding"/>
    <property type="evidence" value="ECO:0007669"/>
    <property type="project" value="InterPro"/>
</dbReference>
<organism evidence="9 10">
    <name type="scientific">Xaviernesmea oryzae</name>
    <dbReference type="NCBI Taxonomy" id="464029"/>
    <lineage>
        <taxon>Bacteria</taxon>
        <taxon>Pseudomonadati</taxon>
        <taxon>Pseudomonadota</taxon>
        <taxon>Alphaproteobacteria</taxon>
        <taxon>Hyphomicrobiales</taxon>
        <taxon>Rhizobiaceae</taxon>
        <taxon>Rhizobium/Agrobacterium group</taxon>
        <taxon>Xaviernesmea</taxon>
    </lineage>
</organism>
<evidence type="ECO:0000256" key="1">
    <source>
        <dbReference type="ARBA" id="ARBA00022448"/>
    </source>
</evidence>
<evidence type="ECO:0000313" key="10">
    <source>
        <dbReference type="Proteomes" id="UP000192903"/>
    </source>
</evidence>
<dbReference type="Pfam" id="PF01322">
    <property type="entry name" value="Cytochrom_C_2"/>
    <property type="match status" value="1"/>
</dbReference>
<evidence type="ECO:0000256" key="3">
    <source>
        <dbReference type="ARBA" id="ARBA00022723"/>
    </source>
</evidence>
<proteinExistence type="predicted"/>
<comment type="PTM">
    <text evidence="7">Binds 1 heme group per subunit.</text>
</comment>
<dbReference type="STRING" id="464029.SAMN02982989_2523"/>
<dbReference type="GO" id="GO:0042597">
    <property type="term" value="C:periplasmic space"/>
    <property type="evidence" value="ECO:0007669"/>
    <property type="project" value="InterPro"/>
</dbReference>
<dbReference type="RefSeq" id="WP_085423408.1">
    <property type="nucleotide sequence ID" value="NZ_FXAF01000006.1"/>
</dbReference>
<dbReference type="PRINTS" id="PR00608">
    <property type="entry name" value="CYTCHROMECII"/>
</dbReference>
<reference evidence="10" key="1">
    <citation type="submission" date="2017-04" db="EMBL/GenBank/DDBJ databases">
        <authorList>
            <person name="Varghese N."/>
            <person name="Submissions S."/>
        </authorList>
    </citation>
    <scope>NUCLEOTIDE SEQUENCE [LARGE SCALE GENOMIC DNA]</scope>
    <source>
        <strain evidence="10">B4P</strain>
    </source>
</reference>
<evidence type="ECO:0000256" key="2">
    <source>
        <dbReference type="ARBA" id="ARBA00022617"/>
    </source>
</evidence>
<dbReference type="InterPro" id="IPR010980">
    <property type="entry name" value="Cyt_c/b562"/>
</dbReference>
<evidence type="ECO:0000256" key="8">
    <source>
        <dbReference type="SAM" id="SignalP"/>
    </source>
</evidence>
<keyword evidence="5 6" id="KW-0408">Iron</keyword>
<evidence type="ECO:0000313" key="9">
    <source>
        <dbReference type="EMBL" id="SMF48234.1"/>
    </source>
</evidence>
<accession>A0A1X7FA46</accession>
<keyword evidence="1" id="KW-0813">Transport</keyword>
<dbReference type="InterPro" id="IPR012127">
    <property type="entry name" value="Cyt_c_prime"/>
</dbReference>
<evidence type="ECO:0000256" key="7">
    <source>
        <dbReference type="PIRSR" id="PIRSR000027-2"/>
    </source>
</evidence>
<dbReference type="GO" id="GO:0005506">
    <property type="term" value="F:iron ion binding"/>
    <property type="evidence" value="ECO:0007669"/>
    <property type="project" value="InterPro"/>
</dbReference>
<dbReference type="GO" id="GO:0009055">
    <property type="term" value="F:electron transfer activity"/>
    <property type="evidence" value="ECO:0007669"/>
    <property type="project" value="InterPro"/>
</dbReference>
<keyword evidence="10" id="KW-1185">Reference proteome</keyword>
<dbReference type="GO" id="GO:0022900">
    <property type="term" value="P:electron transport chain"/>
    <property type="evidence" value="ECO:0007669"/>
    <property type="project" value="InterPro"/>
</dbReference>